<feature type="transmembrane region" description="Helical" evidence="1">
    <location>
        <begin position="151"/>
        <end position="173"/>
    </location>
</feature>
<dbReference type="Proteomes" id="UP000463857">
    <property type="component" value="Chromosome"/>
</dbReference>
<dbReference type="EMBL" id="CP047156">
    <property type="protein sequence ID" value="QHC01679.1"/>
    <property type="molecule type" value="Genomic_DNA"/>
</dbReference>
<feature type="transmembrane region" description="Helical" evidence="1">
    <location>
        <begin position="63"/>
        <end position="84"/>
    </location>
</feature>
<sequence length="259" mass="26991">MNLLRAEFVKFFTTKTWIWLLIGTVALALLQPVLTLSFAGTTDPQTGAPVFPPIDSPMIQTMALSGASSATIFIAVLGVIGITAEYRHATIVPTFLATPVRWKVIVAKFVCYLILGLAFAAVASLAVVALVWIWISTTGGTFTLGGDNWKVLVGAGIAAALYGVIGVSVGALIRNQIGAVSGLLAYMFVVEPILGAIPATQDVFKFLPGGAASALYTYAQPGYTEPNLLEPVAGGLLLGGYAVVLAAIAYAVSTRREVG</sequence>
<dbReference type="AlphaFoldDB" id="A0A7L4YSA7"/>
<feature type="transmembrane region" description="Helical" evidence="1">
    <location>
        <begin position="232"/>
        <end position="252"/>
    </location>
</feature>
<keyword evidence="1" id="KW-1133">Transmembrane helix</keyword>
<name>A0A7L4YSA7_9ACTN</name>
<dbReference type="RefSeq" id="WP_159546814.1">
    <property type="nucleotide sequence ID" value="NZ_CP047156.1"/>
</dbReference>
<proteinExistence type="predicted"/>
<dbReference type="OrthoDB" id="5244396at2"/>
<accession>A0A7L4YSA7</accession>
<dbReference type="InParanoid" id="A0A7L4YSA7"/>
<dbReference type="KEGG" id="eke:EK0264_16205"/>
<evidence type="ECO:0000313" key="3">
    <source>
        <dbReference type="Proteomes" id="UP000463857"/>
    </source>
</evidence>
<reference evidence="2 3" key="1">
    <citation type="journal article" date="2018" name="Int. J. Syst. Evol. Microbiol.">
        <title>Epidermidibacterium keratini gen. nov., sp. nov., a member of the family Sporichthyaceae, isolated from keratin epidermis.</title>
        <authorList>
            <person name="Lee D.G."/>
            <person name="Trujillo M.E."/>
            <person name="Kang S."/>
            <person name="Nam J.J."/>
            <person name="Kim Y.J."/>
        </authorList>
    </citation>
    <scope>NUCLEOTIDE SEQUENCE [LARGE SCALE GENOMIC DNA]</scope>
    <source>
        <strain evidence="2 3">EPI-7</strain>
    </source>
</reference>
<feature type="transmembrane region" description="Helical" evidence="1">
    <location>
        <begin position="180"/>
        <end position="199"/>
    </location>
</feature>
<keyword evidence="3" id="KW-1185">Reference proteome</keyword>
<keyword evidence="1" id="KW-0472">Membrane</keyword>
<protein>
    <submittedName>
        <fullName evidence="2">ABC transporter permease</fullName>
    </submittedName>
</protein>
<gene>
    <name evidence="2" type="ORF">EK0264_16205</name>
</gene>
<keyword evidence="1" id="KW-0812">Transmembrane</keyword>
<organism evidence="2 3">
    <name type="scientific">Epidermidibacterium keratini</name>
    <dbReference type="NCBI Taxonomy" id="1891644"/>
    <lineage>
        <taxon>Bacteria</taxon>
        <taxon>Bacillati</taxon>
        <taxon>Actinomycetota</taxon>
        <taxon>Actinomycetes</taxon>
        <taxon>Sporichthyales</taxon>
        <taxon>Sporichthyaceae</taxon>
        <taxon>Epidermidibacterium</taxon>
    </lineage>
</organism>
<feature type="transmembrane region" description="Helical" evidence="1">
    <location>
        <begin position="105"/>
        <end position="135"/>
    </location>
</feature>
<evidence type="ECO:0000256" key="1">
    <source>
        <dbReference type="SAM" id="Phobius"/>
    </source>
</evidence>
<evidence type="ECO:0000313" key="2">
    <source>
        <dbReference type="EMBL" id="QHC01679.1"/>
    </source>
</evidence>